<protein>
    <recommendedName>
        <fullName evidence="4">DUF4367 domain-containing protein</fullName>
    </recommendedName>
</protein>
<dbReference type="EMBL" id="CADCWJ010000305">
    <property type="protein sequence ID" value="CAA9558175.1"/>
    <property type="molecule type" value="Genomic_DNA"/>
</dbReference>
<proteinExistence type="predicted"/>
<sequence>MARNTRLFILIVVLGMAGMMSRAAASWAQTDATPPASPAASLQASPAASPVASPQASPVAGGTLPLPAKAQVPPDLVMTEDRERSLDEVTVNFADPAAARQQFVEWGWQRNQIRAFHTPEDAPVQPERIDGIYVSVHEFGTPEFAAEALDYSFDVQSADGALAEIPIDPLGETTRALYGTLSYGNEVTIYVQRDNLLIRLSASSPTGDPRAQATDLMETMLGG</sequence>
<accession>A0A6J4UU42</accession>
<feature type="signal peptide" evidence="2">
    <location>
        <begin position="1"/>
        <end position="25"/>
    </location>
</feature>
<feature type="chain" id="PRO_5026785542" description="DUF4367 domain-containing protein" evidence="2">
    <location>
        <begin position="26"/>
        <end position="223"/>
    </location>
</feature>
<evidence type="ECO:0008006" key="4">
    <source>
        <dbReference type="Google" id="ProtNLM"/>
    </source>
</evidence>
<reference evidence="3" key="1">
    <citation type="submission" date="2020-02" db="EMBL/GenBank/DDBJ databases">
        <authorList>
            <person name="Meier V. D."/>
        </authorList>
    </citation>
    <scope>NUCLEOTIDE SEQUENCE</scope>
    <source>
        <strain evidence="3">AVDCRST_MAG87</strain>
    </source>
</reference>
<evidence type="ECO:0000256" key="1">
    <source>
        <dbReference type="SAM" id="MobiDB-lite"/>
    </source>
</evidence>
<evidence type="ECO:0000256" key="2">
    <source>
        <dbReference type="SAM" id="SignalP"/>
    </source>
</evidence>
<feature type="region of interest" description="Disordered" evidence="1">
    <location>
        <begin position="31"/>
        <end position="72"/>
    </location>
</feature>
<evidence type="ECO:0000313" key="3">
    <source>
        <dbReference type="EMBL" id="CAA9558175.1"/>
    </source>
</evidence>
<dbReference type="AlphaFoldDB" id="A0A6J4UU42"/>
<keyword evidence="2" id="KW-0732">Signal</keyword>
<gene>
    <name evidence="3" type="ORF">AVDCRST_MAG87-1363</name>
</gene>
<name>A0A6J4UU42_9BACT</name>
<feature type="compositionally biased region" description="Low complexity" evidence="1">
    <location>
        <begin position="38"/>
        <end position="60"/>
    </location>
</feature>
<organism evidence="3">
    <name type="scientific">uncultured Thermomicrobiales bacterium</name>
    <dbReference type="NCBI Taxonomy" id="1645740"/>
    <lineage>
        <taxon>Bacteria</taxon>
        <taxon>Pseudomonadati</taxon>
        <taxon>Thermomicrobiota</taxon>
        <taxon>Thermomicrobia</taxon>
        <taxon>Thermomicrobiales</taxon>
        <taxon>environmental samples</taxon>
    </lineage>
</organism>